<evidence type="ECO:0000256" key="1">
    <source>
        <dbReference type="SAM" id="Phobius"/>
    </source>
</evidence>
<reference evidence="2" key="1">
    <citation type="submission" date="2022-09" db="EMBL/GenBank/DDBJ databases">
        <title>Actin cytoskeleton and complex cell architecture in an #Asgard archaeon.</title>
        <authorList>
            <person name="Ponce Toledo R.I."/>
            <person name="Schleper C."/>
            <person name="Rodrigues Oliveira T."/>
            <person name="Wollweber F."/>
            <person name="Xu J."/>
            <person name="Rittmann S."/>
            <person name="Klingl A."/>
            <person name="Pilhofer M."/>
        </authorList>
    </citation>
    <scope>NUCLEOTIDE SEQUENCE</scope>
    <source>
        <strain evidence="2">B-35</strain>
    </source>
</reference>
<dbReference type="EMBL" id="CP104013">
    <property type="protein sequence ID" value="UYP44457.1"/>
    <property type="molecule type" value="Genomic_DNA"/>
</dbReference>
<proteinExistence type="predicted"/>
<keyword evidence="1" id="KW-0472">Membrane</keyword>
<evidence type="ECO:0000313" key="2">
    <source>
        <dbReference type="EMBL" id="UYP44457.1"/>
    </source>
</evidence>
<dbReference type="Proteomes" id="UP001208689">
    <property type="component" value="Chromosome"/>
</dbReference>
<name>A0ABY6HNJ9_9ARCH</name>
<feature type="transmembrane region" description="Helical" evidence="1">
    <location>
        <begin position="16"/>
        <end position="47"/>
    </location>
</feature>
<organism evidence="2 3">
    <name type="scientific">Candidatus Lokiarchaeum ossiferum</name>
    <dbReference type="NCBI Taxonomy" id="2951803"/>
    <lineage>
        <taxon>Archaea</taxon>
        <taxon>Promethearchaeati</taxon>
        <taxon>Promethearchaeota</taxon>
        <taxon>Promethearchaeia</taxon>
        <taxon>Promethearchaeales</taxon>
        <taxon>Promethearchaeaceae</taxon>
        <taxon>Candidatus Lokiarchaeum</taxon>
    </lineage>
</organism>
<keyword evidence="1" id="KW-1133">Transmembrane helix</keyword>
<gene>
    <name evidence="2" type="ORF">NEF87_000742</name>
</gene>
<accession>A0ABY6HNJ9</accession>
<keyword evidence="3" id="KW-1185">Reference proteome</keyword>
<protein>
    <submittedName>
        <fullName evidence="2">Uncharacterized protein</fullName>
    </submittedName>
</protein>
<keyword evidence="1" id="KW-0812">Transmembrane</keyword>
<evidence type="ECO:0000313" key="3">
    <source>
        <dbReference type="Proteomes" id="UP001208689"/>
    </source>
</evidence>
<sequence>MKCLGRICLKLHGFELFIFATLGVVIGFVFIPQFAILCGIILFYLIIDALVDKIHQNSLQLKKKSIIPRYHPDYNFFS</sequence>